<evidence type="ECO:0000313" key="2">
    <source>
        <dbReference type="EMBL" id="HIU42175.1"/>
    </source>
</evidence>
<dbReference type="InterPro" id="IPR006901">
    <property type="entry name" value="TrmK"/>
</dbReference>
<feature type="compositionally biased region" description="Basic and acidic residues" evidence="1">
    <location>
        <begin position="223"/>
        <end position="232"/>
    </location>
</feature>
<dbReference type="EMBL" id="DVMX01000126">
    <property type="protein sequence ID" value="HIU42175.1"/>
    <property type="molecule type" value="Genomic_DNA"/>
</dbReference>
<comment type="caution">
    <text evidence="2">The sequence shown here is derived from an EMBL/GenBank/DDBJ whole genome shotgun (WGS) entry which is preliminary data.</text>
</comment>
<dbReference type="GO" id="GO:0160105">
    <property type="term" value="F:tRNA (adenine(22)-N1)-methyltransferase activity"/>
    <property type="evidence" value="ECO:0007669"/>
    <property type="project" value="InterPro"/>
</dbReference>
<feature type="region of interest" description="Disordered" evidence="1">
    <location>
        <begin position="192"/>
        <end position="232"/>
    </location>
</feature>
<protein>
    <submittedName>
        <fullName evidence="2">SAM-dependent methyltransferase</fullName>
    </submittedName>
</protein>
<dbReference type="Gene3D" id="3.40.50.150">
    <property type="entry name" value="Vaccinia Virus protein VP39"/>
    <property type="match status" value="1"/>
</dbReference>
<reference evidence="2" key="2">
    <citation type="journal article" date="2021" name="PeerJ">
        <title>Extensive microbial diversity within the chicken gut microbiome revealed by metagenomics and culture.</title>
        <authorList>
            <person name="Gilroy R."/>
            <person name="Ravi A."/>
            <person name="Getino M."/>
            <person name="Pursley I."/>
            <person name="Horton D.L."/>
            <person name="Alikhan N.F."/>
            <person name="Baker D."/>
            <person name="Gharbi K."/>
            <person name="Hall N."/>
            <person name="Watson M."/>
            <person name="Adriaenssens E.M."/>
            <person name="Foster-Nyarko E."/>
            <person name="Jarju S."/>
            <person name="Secka A."/>
            <person name="Antonio M."/>
            <person name="Oren A."/>
            <person name="Chaudhuri R.R."/>
            <person name="La Ragione R."/>
            <person name="Hildebrand F."/>
            <person name="Pallen M.J."/>
        </authorList>
    </citation>
    <scope>NUCLEOTIDE SEQUENCE</scope>
    <source>
        <strain evidence="2">4509</strain>
    </source>
</reference>
<name>A0A9D1LJT0_9FIRM</name>
<dbReference type="Pfam" id="PF12847">
    <property type="entry name" value="Methyltransf_18"/>
    <property type="match status" value="1"/>
</dbReference>
<accession>A0A9D1LJT0</accession>
<dbReference type="PIRSF" id="PIRSF018637">
    <property type="entry name" value="TrmK"/>
    <property type="match status" value="1"/>
</dbReference>
<dbReference type="Proteomes" id="UP000824082">
    <property type="component" value="Unassembled WGS sequence"/>
</dbReference>
<dbReference type="InterPro" id="IPR029063">
    <property type="entry name" value="SAM-dependent_MTases_sf"/>
</dbReference>
<evidence type="ECO:0000313" key="3">
    <source>
        <dbReference type="Proteomes" id="UP000824082"/>
    </source>
</evidence>
<dbReference type="PANTHER" id="PTHR38451">
    <property type="entry name" value="TRNA (ADENINE(22)-N(1))-METHYLTRANSFERASE"/>
    <property type="match status" value="1"/>
</dbReference>
<dbReference type="SUPFAM" id="SSF53335">
    <property type="entry name" value="S-adenosyl-L-methionine-dependent methyltransferases"/>
    <property type="match status" value="1"/>
</dbReference>
<organism evidence="2 3">
    <name type="scientific">Candidatus Egerieicola faecale</name>
    <dbReference type="NCBI Taxonomy" id="2840774"/>
    <lineage>
        <taxon>Bacteria</taxon>
        <taxon>Bacillati</taxon>
        <taxon>Bacillota</taxon>
        <taxon>Clostridia</taxon>
        <taxon>Eubacteriales</taxon>
        <taxon>Oscillospiraceae</taxon>
        <taxon>Oscillospiraceae incertae sedis</taxon>
        <taxon>Candidatus Egerieicola</taxon>
    </lineage>
</organism>
<keyword evidence="2" id="KW-0808">Transferase</keyword>
<evidence type="ECO:0000256" key="1">
    <source>
        <dbReference type="SAM" id="MobiDB-lite"/>
    </source>
</evidence>
<dbReference type="GO" id="GO:0032259">
    <property type="term" value="P:methylation"/>
    <property type="evidence" value="ECO:0007669"/>
    <property type="project" value="UniProtKB-KW"/>
</dbReference>
<proteinExistence type="predicted"/>
<sequence>MDLLDARLRRCADFVRPGTALCDVGCDHGYLPCQLALEGKIRSGLACDVNPSPLDSAKRTIARTGTGTVVSTRLSDGLMQVRPEEAQDIVIAGMGGELILSILLAVPWTKEPGRRLILQPMTKAELLRRGLCREGFRILEESAVPDGSRCYAVLLAEYDGVVRNCSPLYAAVGEMKDDVYLAMQQQRCQRKAQGLRQGGDPQAQAVQQLAEEIKQRRSAVQSEENHDCKTDL</sequence>
<dbReference type="PANTHER" id="PTHR38451:SF1">
    <property type="entry name" value="TRNA (ADENINE(22)-N(1))-METHYLTRANSFERASE"/>
    <property type="match status" value="1"/>
</dbReference>
<gene>
    <name evidence="2" type="ORF">IAD19_06430</name>
</gene>
<dbReference type="AlphaFoldDB" id="A0A9D1LJT0"/>
<reference evidence="2" key="1">
    <citation type="submission" date="2020-10" db="EMBL/GenBank/DDBJ databases">
        <authorList>
            <person name="Gilroy R."/>
        </authorList>
    </citation>
    <scope>NUCLEOTIDE SEQUENCE</scope>
    <source>
        <strain evidence="2">4509</strain>
    </source>
</reference>
<keyword evidence="2" id="KW-0489">Methyltransferase</keyword>